<organism evidence="4 5">
    <name type="scientific">Blepharisma stoltei</name>
    <dbReference type="NCBI Taxonomy" id="1481888"/>
    <lineage>
        <taxon>Eukaryota</taxon>
        <taxon>Sar</taxon>
        <taxon>Alveolata</taxon>
        <taxon>Ciliophora</taxon>
        <taxon>Postciliodesmatophora</taxon>
        <taxon>Heterotrichea</taxon>
        <taxon>Heterotrichida</taxon>
        <taxon>Blepharismidae</taxon>
        <taxon>Blepharisma</taxon>
    </lineage>
</organism>
<dbReference type="PANTHER" id="PTHR44943:SF4">
    <property type="entry name" value="TPR REPEAT-CONTAINING PROTEIN MJ0798"/>
    <property type="match status" value="1"/>
</dbReference>
<dbReference type="PROSITE" id="PS50005">
    <property type="entry name" value="TPR"/>
    <property type="match status" value="1"/>
</dbReference>
<evidence type="ECO:0000256" key="3">
    <source>
        <dbReference type="PROSITE-ProRule" id="PRU00339"/>
    </source>
</evidence>
<dbReference type="InterPro" id="IPR019734">
    <property type="entry name" value="TPR_rpt"/>
</dbReference>
<feature type="repeat" description="TPR" evidence="3">
    <location>
        <begin position="30"/>
        <end position="63"/>
    </location>
</feature>
<keyword evidence="1" id="KW-0677">Repeat</keyword>
<proteinExistence type="predicted"/>
<comment type="caution">
    <text evidence="4">The sequence shown here is derived from an EMBL/GenBank/DDBJ whole genome shotgun (WGS) entry which is preliminary data.</text>
</comment>
<evidence type="ECO:0000256" key="1">
    <source>
        <dbReference type="ARBA" id="ARBA00022737"/>
    </source>
</evidence>
<evidence type="ECO:0000313" key="5">
    <source>
        <dbReference type="Proteomes" id="UP001162131"/>
    </source>
</evidence>
<dbReference type="SMART" id="SM00028">
    <property type="entry name" value="TPR"/>
    <property type="match status" value="3"/>
</dbReference>
<accession>A0AAU9J7B1</accession>
<dbReference type="Pfam" id="PF13181">
    <property type="entry name" value="TPR_8"/>
    <property type="match status" value="1"/>
</dbReference>
<name>A0AAU9J7B1_9CILI</name>
<sequence length="138" mass="16309">MKRYALNKLGRYSEAVESHEEAIKSYPNNARFYNSKGNNLYFLERYQEAIQCYDEAITLEPNNPLHFCSRARVFNSLRQEEAALQDFNRAYNLKQENQVSGVFTGDEWNLIEEDIKFINDVLGRDRIELLKKKNAYLE</sequence>
<dbReference type="EMBL" id="CAJZBQ010000032">
    <property type="protein sequence ID" value="CAG9322836.1"/>
    <property type="molecule type" value="Genomic_DNA"/>
</dbReference>
<dbReference type="SUPFAM" id="SSF48452">
    <property type="entry name" value="TPR-like"/>
    <property type="match status" value="1"/>
</dbReference>
<dbReference type="InterPro" id="IPR011990">
    <property type="entry name" value="TPR-like_helical_dom_sf"/>
</dbReference>
<dbReference type="AlphaFoldDB" id="A0AAU9J7B1"/>
<reference evidence="4" key="1">
    <citation type="submission" date="2021-09" db="EMBL/GenBank/DDBJ databases">
        <authorList>
            <consortium name="AG Swart"/>
            <person name="Singh M."/>
            <person name="Singh A."/>
            <person name="Seah K."/>
            <person name="Emmerich C."/>
        </authorList>
    </citation>
    <scope>NUCLEOTIDE SEQUENCE</scope>
    <source>
        <strain evidence="4">ATCC30299</strain>
    </source>
</reference>
<dbReference type="Pfam" id="PF00515">
    <property type="entry name" value="TPR_1"/>
    <property type="match status" value="1"/>
</dbReference>
<dbReference type="PROSITE" id="PS50293">
    <property type="entry name" value="TPR_REGION"/>
    <property type="match status" value="1"/>
</dbReference>
<evidence type="ECO:0000313" key="4">
    <source>
        <dbReference type="EMBL" id="CAG9322836.1"/>
    </source>
</evidence>
<keyword evidence="2 3" id="KW-0802">TPR repeat</keyword>
<gene>
    <name evidence="4" type="ORF">BSTOLATCC_MIC31951</name>
</gene>
<dbReference type="Gene3D" id="1.25.40.10">
    <property type="entry name" value="Tetratricopeptide repeat domain"/>
    <property type="match status" value="1"/>
</dbReference>
<protein>
    <recommendedName>
        <fullName evidence="6">Tetratricopeptide repeat protein</fullName>
    </recommendedName>
</protein>
<evidence type="ECO:0000256" key="2">
    <source>
        <dbReference type="ARBA" id="ARBA00022803"/>
    </source>
</evidence>
<dbReference type="Proteomes" id="UP001162131">
    <property type="component" value="Unassembled WGS sequence"/>
</dbReference>
<dbReference type="PANTHER" id="PTHR44943">
    <property type="entry name" value="CELLULOSE SYNTHASE OPERON PROTEIN C"/>
    <property type="match status" value="1"/>
</dbReference>
<dbReference type="InterPro" id="IPR051685">
    <property type="entry name" value="Ycf3/AcsC/BcsC/TPR_MFPF"/>
</dbReference>
<keyword evidence="5" id="KW-1185">Reference proteome</keyword>
<evidence type="ECO:0008006" key="6">
    <source>
        <dbReference type="Google" id="ProtNLM"/>
    </source>
</evidence>